<gene>
    <name evidence="1" type="ORF">Ccr32_gp306</name>
</gene>
<accession>A0A1V0EED9</accession>
<proteinExistence type="predicted"/>
<name>A0A1V0EED9_9CAUD</name>
<protein>
    <submittedName>
        <fullName evidence="1">Uncharacterized protein</fullName>
    </submittedName>
</protein>
<evidence type="ECO:0000313" key="1">
    <source>
        <dbReference type="EMBL" id="ARB15224.1"/>
    </source>
</evidence>
<dbReference type="Proteomes" id="UP000222485">
    <property type="component" value="Genome"/>
</dbReference>
<dbReference type="EMBL" id="KY555146">
    <property type="protein sequence ID" value="ARB15224.1"/>
    <property type="molecule type" value="Genomic_DNA"/>
</dbReference>
<sequence>MPRGPLVEKYVKGKLYSQRQFRRLIIDTLRAILDLPGYEKGARARDIADKFGDPTWIEAENLRLIAVTLNNLKTQGLVKQVERGLYKVNEAKVDLGLDQMEQTEQTIAEVLRAEGGYAKRRVIDREHDADSQSTASNQGDIQRTLTRVLMNSQRIQKAYGGMVYAFYNLPQAELSLLPQMGKWLHLQSAAATRMLTGQPSHEVYNLIEKATRLQYRHIGAVFKFVIDHIDEDFADAARGFEPLHEAMAEFNDAFSDVNAGARNKIEDRFGPEGEDHRQMREAGKTYTEIDDAREAALRAYDAEAPLRLIDLFCEGNPQAHERAPLSFYEAFADWAMLDAAQLSRGILVADFTRAKRIKKLDDREDGPLPGYEG</sequence>
<reference evidence="2" key="1">
    <citation type="journal article" date="2017" name="Curr. Microbiol.">
        <title>Genomic Diversity of Type B3 Bacteriophages of Caulobacter crescentus.</title>
        <authorList>
            <person name="Ash K.T."/>
            <person name="Drake K.M."/>
            <person name="Gibbs W.S."/>
            <person name="Ely B."/>
        </authorList>
    </citation>
    <scope>NUCLEOTIDE SEQUENCE [LARGE SCALE GENOMIC DNA]</scope>
</reference>
<organism evidence="1 2">
    <name type="scientific">Caulobacter phage Ccr32</name>
    <dbReference type="NCBI Taxonomy" id="1959738"/>
    <lineage>
        <taxon>Viruses</taxon>
        <taxon>Duplodnaviria</taxon>
        <taxon>Heunggongvirae</taxon>
        <taxon>Uroviricota</taxon>
        <taxon>Caudoviricetes</taxon>
        <taxon>Jeanschmidtviridae</taxon>
        <taxon>Shapirovirus</taxon>
        <taxon>Shapirovirus cbk</taxon>
    </lineage>
</organism>
<evidence type="ECO:0000313" key="2">
    <source>
        <dbReference type="Proteomes" id="UP000222485"/>
    </source>
</evidence>